<feature type="repeat" description="PPR" evidence="4">
    <location>
        <begin position="469"/>
        <end position="499"/>
    </location>
</feature>
<dbReference type="SUPFAM" id="SSF48452">
    <property type="entry name" value="TPR-like"/>
    <property type="match status" value="1"/>
</dbReference>
<dbReference type="InterPro" id="IPR046960">
    <property type="entry name" value="PPR_At4g14850-like_plant"/>
</dbReference>
<keyword evidence="2" id="KW-0677">Repeat</keyword>
<dbReference type="Pfam" id="PF13041">
    <property type="entry name" value="PPR_2"/>
    <property type="match status" value="3"/>
</dbReference>
<proteinExistence type="inferred from homology"/>
<dbReference type="InterPro" id="IPR011990">
    <property type="entry name" value="TPR-like_helical_dom_sf"/>
</dbReference>
<dbReference type="Proteomes" id="UP000233551">
    <property type="component" value="Unassembled WGS sequence"/>
</dbReference>
<dbReference type="FunFam" id="1.25.40.10:FF:000277">
    <property type="entry name" value="Pentatricopeptide repeat-containing protein, mitochondrial"/>
    <property type="match status" value="1"/>
</dbReference>
<dbReference type="GO" id="GO:0008270">
    <property type="term" value="F:zinc ion binding"/>
    <property type="evidence" value="ECO:0007669"/>
    <property type="project" value="InterPro"/>
</dbReference>
<protein>
    <recommendedName>
        <fullName evidence="5">DYW domain-containing protein</fullName>
    </recommendedName>
</protein>
<accession>A0A2I0HUR8</accession>
<comment type="similarity">
    <text evidence="1">Belongs to the PPR family. PCMP-H subfamily.</text>
</comment>
<dbReference type="NCBIfam" id="TIGR00756">
    <property type="entry name" value="PPR"/>
    <property type="match status" value="4"/>
</dbReference>
<gene>
    <name evidence="6" type="ORF">CRG98_044162</name>
</gene>
<feature type="repeat" description="PPR" evidence="4">
    <location>
        <begin position="434"/>
        <end position="468"/>
    </location>
</feature>
<dbReference type="PROSITE" id="PS51375">
    <property type="entry name" value="PPR"/>
    <property type="match status" value="4"/>
</dbReference>
<dbReference type="FunFam" id="1.25.40.10:FF:000348">
    <property type="entry name" value="Pentatricopeptide repeat-containing protein chloroplastic"/>
    <property type="match status" value="1"/>
</dbReference>
<dbReference type="InterPro" id="IPR032867">
    <property type="entry name" value="DYW_dom"/>
</dbReference>
<evidence type="ECO:0000256" key="2">
    <source>
        <dbReference type="ARBA" id="ARBA00022737"/>
    </source>
</evidence>
<reference evidence="6 7" key="1">
    <citation type="submission" date="2017-11" db="EMBL/GenBank/DDBJ databases">
        <title>De-novo sequencing of pomegranate (Punica granatum L.) genome.</title>
        <authorList>
            <person name="Akparov Z."/>
            <person name="Amiraslanov A."/>
            <person name="Hajiyeva S."/>
            <person name="Abbasov M."/>
            <person name="Kaur K."/>
            <person name="Hamwieh A."/>
            <person name="Solovyev V."/>
            <person name="Salamov A."/>
            <person name="Braich B."/>
            <person name="Kosarev P."/>
            <person name="Mahmoud A."/>
            <person name="Hajiyev E."/>
            <person name="Babayeva S."/>
            <person name="Izzatullayeva V."/>
            <person name="Mammadov A."/>
            <person name="Mammadov A."/>
            <person name="Sharifova S."/>
            <person name="Ojaghi J."/>
            <person name="Eynullazada K."/>
            <person name="Bayramov B."/>
            <person name="Abdulazimova A."/>
            <person name="Shahmuradov I."/>
        </authorList>
    </citation>
    <scope>NUCLEOTIDE SEQUENCE [LARGE SCALE GENOMIC DNA]</scope>
    <source>
        <strain evidence="7">cv. AG2017</strain>
        <tissue evidence="6">Leaf</tissue>
    </source>
</reference>
<feature type="repeat" description="PPR" evidence="4">
    <location>
        <begin position="193"/>
        <end position="227"/>
    </location>
</feature>
<feature type="repeat" description="PPR" evidence="4">
    <location>
        <begin position="330"/>
        <end position="364"/>
    </location>
</feature>
<dbReference type="Pfam" id="PF20431">
    <property type="entry name" value="E_motif"/>
    <property type="match status" value="1"/>
</dbReference>
<comment type="similarity">
    <text evidence="3">Belongs to the PPR family. PCMP-E subfamily.</text>
</comment>
<dbReference type="InterPro" id="IPR002885">
    <property type="entry name" value="PPR_rpt"/>
</dbReference>
<comment type="caution">
    <text evidence="6">The sequence shown here is derived from an EMBL/GenBank/DDBJ whole genome shotgun (WGS) entry which is preliminary data.</text>
</comment>
<dbReference type="GO" id="GO:0005737">
    <property type="term" value="C:cytoplasm"/>
    <property type="evidence" value="ECO:0007669"/>
    <property type="project" value="UniProtKB-ARBA"/>
</dbReference>
<dbReference type="STRING" id="22663.A0A2I0HUR8"/>
<dbReference type="Gene3D" id="1.25.40.10">
    <property type="entry name" value="Tetratricopeptide repeat domain"/>
    <property type="match status" value="4"/>
</dbReference>
<evidence type="ECO:0000256" key="1">
    <source>
        <dbReference type="ARBA" id="ARBA00006643"/>
    </source>
</evidence>
<dbReference type="AlphaFoldDB" id="A0A2I0HUR8"/>
<feature type="domain" description="DYW" evidence="5">
    <location>
        <begin position="651"/>
        <end position="743"/>
    </location>
</feature>
<sequence length="743" mass="82411">MKKDSAQVGTYTSALASPIFAHPTTLGGPNLSTETCKSLRHAYQIHAQIVVNGLQRHLYSLSKIFSFFALFGCPESLGHARLIFSGTKSPNVFMWNTMIRAHSLSELHHEAVLLYPAMVAKARDLPNNFTFTFLLNSCARLAAPGPGFQIYGHVIKLGFEPDIFIRNALMHFCCSSGLADCARKLFEESSARDLVSYNTMISGMAQMCKPHAALSLFQEMSDSGIWPDEFTFVALCSACSGLNDHGLAKQIHNLVYRYLGFVDCSSGAHLVGSVIDLYTKCGEMDMARKVFSAFQPVKSLPALSSMVSGYARAGKVELARQIFDRVNKRDTILWTAIISGYSQAGRYDEALELYKEMEKSGLKPDQVTLVAVLSACAGLGALTVGERINNQSLRARFFGRDAILVTAVVDMYAKCGKIESALEIFRDVPDSQRTTHLFNAMITGLAQHGLGETAVSVFREMESTKVRPDEVTFTGLLCACSHSGLVEEGRSLFKLMSEFYGINPQMQHYCCMVDLLGRDGKLDDAHDFIRTMPFEANSVIWRSLLGSCKLHGNVEMGKIASAKLLELEPDHGARYVLLSNILATTKQWEEAGRVRKGMEQRGIQKPPGWSYIEISNGTVHQFTASNYRSHPQKEEIASKLRDMNSRLRTAGYAPSTVDVVFDVDEEEKETIVSHHSEKLALAFGLLNSGPGEVLQIMKNLRICGDCHLAFKLLSKAYAREIIVRDTARFHHFRNGLCSCKDFW</sequence>
<dbReference type="GO" id="GO:0016556">
    <property type="term" value="P:mRNA modification"/>
    <property type="evidence" value="ECO:0007669"/>
    <property type="project" value="UniProtKB-ARBA"/>
</dbReference>
<dbReference type="Pfam" id="PF01535">
    <property type="entry name" value="PPR"/>
    <property type="match status" value="6"/>
</dbReference>
<evidence type="ECO:0000256" key="3">
    <source>
        <dbReference type="ARBA" id="ARBA00061659"/>
    </source>
</evidence>
<dbReference type="GO" id="GO:0003723">
    <property type="term" value="F:RNA binding"/>
    <property type="evidence" value="ECO:0007669"/>
    <property type="project" value="InterPro"/>
</dbReference>
<dbReference type="Pfam" id="PF14432">
    <property type="entry name" value="DYW_deaminase"/>
    <property type="match status" value="1"/>
</dbReference>
<dbReference type="InterPro" id="IPR046848">
    <property type="entry name" value="E_motif"/>
</dbReference>
<dbReference type="EMBL" id="PGOL01005325">
    <property type="protein sequence ID" value="PKI35447.1"/>
    <property type="molecule type" value="Genomic_DNA"/>
</dbReference>
<organism evidence="6 7">
    <name type="scientific">Punica granatum</name>
    <name type="common">Pomegranate</name>
    <dbReference type="NCBI Taxonomy" id="22663"/>
    <lineage>
        <taxon>Eukaryota</taxon>
        <taxon>Viridiplantae</taxon>
        <taxon>Streptophyta</taxon>
        <taxon>Embryophyta</taxon>
        <taxon>Tracheophyta</taxon>
        <taxon>Spermatophyta</taxon>
        <taxon>Magnoliopsida</taxon>
        <taxon>eudicotyledons</taxon>
        <taxon>Gunneridae</taxon>
        <taxon>Pentapetalae</taxon>
        <taxon>rosids</taxon>
        <taxon>malvids</taxon>
        <taxon>Myrtales</taxon>
        <taxon>Lythraceae</taxon>
        <taxon>Punica</taxon>
    </lineage>
</organism>
<keyword evidence="7" id="KW-1185">Reference proteome</keyword>
<evidence type="ECO:0000313" key="6">
    <source>
        <dbReference type="EMBL" id="PKI35447.1"/>
    </source>
</evidence>
<evidence type="ECO:0000259" key="5">
    <source>
        <dbReference type="Pfam" id="PF14432"/>
    </source>
</evidence>
<name>A0A2I0HUR8_PUNGR</name>
<evidence type="ECO:0000256" key="4">
    <source>
        <dbReference type="PROSITE-ProRule" id="PRU00708"/>
    </source>
</evidence>
<evidence type="ECO:0000313" key="7">
    <source>
        <dbReference type="Proteomes" id="UP000233551"/>
    </source>
</evidence>
<dbReference type="PANTHER" id="PTHR47926">
    <property type="entry name" value="PENTATRICOPEPTIDE REPEAT-CONTAINING PROTEIN"/>
    <property type="match status" value="1"/>
</dbReference>